<evidence type="ECO:0000313" key="3">
    <source>
        <dbReference type="Proteomes" id="UP000249135"/>
    </source>
</evidence>
<evidence type="ECO:0000313" key="2">
    <source>
        <dbReference type="EMBL" id="PZQ66828.1"/>
    </source>
</evidence>
<feature type="transmembrane region" description="Helical" evidence="1">
    <location>
        <begin position="38"/>
        <end position="56"/>
    </location>
</feature>
<keyword evidence="1" id="KW-0812">Transmembrane</keyword>
<evidence type="ECO:0000256" key="1">
    <source>
        <dbReference type="SAM" id="Phobius"/>
    </source>
</evidence>
<accession>A0A2W5PQ59</accession>
<keyword evidence="1" id="KW-0472">Membrane</keyword>
<dbReference type="AlphaFoldDB" id="A0A2W5PQ59"/>
<proteinExistence type="predicted"/>
<sequence length="171" mass="18484">MDLWKHYRLTFHLNTAPPAATAIARVRQRASPDRLQRVLALGTGAGLLGGLVPVVASEAAWGWVLLQALLLAIAIALPIFYWVRIADLLATAARPLGAAEARVFATWAARDEAVGRYWVELVGQRRAAVYGDYAALVTHAARVTGQAPASNSDLHRLAGVRHRPCHELRAG</sequence>
<gene>
    <name evidence="2" type="ORF">DI563_22495</name>
</gene>
<protein>
    <submittedName>
        <fullName evidence="2">Uncharacterized protein</fullName>
    </submittedName>
</protein>
<organism evidence="2 3">
    <name type="scientific">Variovorax paradoxus</name>
    <dbReference type="NCBI Taxonomy" id="34073"/>
    <lineage>
        <taxon>Bacteria</taxon>
        <taxon>Pseudomonadati</taxon>
        <taxon>Pseudomonadota</taxon>
        <taxon>Betaproteobacteria</taxon>
        <taxon>Burkholderiales</taxon>
        <taxon>Comamonadaceae</taxon>
        <taxon>Variovorax</taxon>
    </lineage>
</organism>
<name>A0A2W5PQ59_VARPD</name>
<reference evidence="2 3" key="1">
    <citation type="submission" date="2017-08" db="EMBL/GenBank/DDBJ databases">
        <title>Infants hospitalized years apart are colonized by the same room-sourced microbial strains.</title>
        <authorList>
            <person name="Brooks B."/>
            <person name="Olm M.R."/>
            <person name="Firek B.A."/>
            <person name="Baker R."/>
            <person name="Thomas B.C."/>
            <person name="Morowitz M.J."/>
            <person name="Banfield J.F."/>
        </authorList>
    </citation>
    <scope>NUCLEOTIDE SEQUENCE [LARGE SCALE GENOMIC DNA]</scope>
    <source>
        <strain evidence="2">S2_005_003_R2_41</strain>
    </source>
</reference>
<feature type="transmembrane region" description="Helical" evidence="1">
    <location>
        <begin position="62"/>
        <end position="83"/>
    </location>
</feature>
<comment type="caution">
    <text evidence="2">The sequence shown here is derived from an EMBL/GenBank/DDBJ whole genome shotgun (WGS) entry which is preliminary data.</text>
</comment>
<dbReference type="EMBL" id="QFPP01000385">
    <property type="protein sequence ID" value="PZQ66828.1"/>
    <property type="molecule type" value="Genomic_DNA"/>
</dbReference>
<dbReference type="Proteomes" id="UP000249135">
    <property type="component" value="Unassembled WGS sequence"/>
</dbReference>
<keyword evidence="1" id="KW-1133">Transmembrane helix</keyword>